<evidence type="ECO:0000313" key="2">
    <source>
        <dbReference type="Proteomes" id="UP001458880"/>
    </source>
</evidence>
<evidence type="ECO:0000313" key="1">
    <source>
        <dbReference type="EMBL" id="KAK9745048.1"/>
    </source>
</evidence>
<organism evidence="1 2">
    <name type="scientific">Popillia japonica</name>
    <name type="common">Japanese beetle</name>
    <dbReference type="NCBI Taxonomy" id="7064"/>
    <lineage>
        <taxon>Eukaryota</taxon>
        <taxon>Metazoa</taxon>
        <taxon>Ecdysozoa</taxon>
        <taxon>Arthropoda</taxon>
        <taxon>Hexapoda</taxon>
        <taxon>Insecta</taxon>
        <taxon>Pterygota</taxon>
        <taxon>Neoptera</taxon>
        <taxon>Endopterygota</taxon>
        <taxon>Coleoptera</taxon>
        <taxon>Polyphaga</taxon>
        <taxon>Scarabaeiformia</taxon>
        <taxon>Scarabaeidae</taxon>
        <taxon>Rutelinae</taxon>
        <taxon>Popillia</taxon>
    </lineage>
</organism>
<proteinExistence type="predicted"/>
<comment type="caution">
    <text evidence="1">The sequence shown here is derived from an EMBL/GenBank/DDBJ whole genome shotgun (WGS) entry which is preliminary data.</text>
</comment>
<sequence>MQGRNLATNTVRQCVTCSRSNTKPTQPIMGQVPTFRIQPAPQVPTFRIQPAPPFNVTGVDYAIIKDRMGSGGKISKCYIGIFIYFTTTTRKMCLLRRLPAAYFPTIVLTSSAGIQS</sequence>
<name>A0AAW1MFW4_POPJA</name>
<gene>
    <name evidence="1" type="ORF">QE152_g7255</name>
</gene>
<keyword evidence="2" id="KW-1185">Reference proteome</keyword>
<protein>
    <submittedName>
        <fullName evidence="1">Uncharacterized protein</fullName>
    </submittedName>
</protein>
<dbReference type="AlphaFoldDB" id="A0AAW1MFW4"/>
<accession>A0AAW1MFW4</accession>
<dbReference type="Proteomes" id="UP001458880">
    <property type="component" value="Unassembled WGS sequence"/>
</dbReference>
<reference evidence="1 2" key="1">
    <citation type="journal article" date="2024" name="BMC Genomics">
        <title>De novo assembly and annotation of Popillia japonica's genome with initial clues to its potential as an invasive pest.</title>
        <authorList>
            <person name="Cucini C."/>
            <person name="Boschi S."/>
            <person name="Funari R."/>
            <person name="Cardaioli E."/>
            <person name="Iannotti N."/>
            <person name="Marturano G."/>
            <person name="Paoli F."/>
            <person name="Bruttini M."/>
            <person name="Carapelli A."/>
            <person name="Frati F."/>
            <person name="Nardi F."/>
        </authorList>
    </citation>
    <scope>NUCLEOTIDE SEQUENCE [LARGE SCALE GENOMIC DNA]</scope>
    <source>
        <strain evidence="1">DMR45628</strain>
    </source>
</reference>
<dbReference type="EMBL" id="JASPKY010000052">
    <property type="protein sequence ID" value="KAK9745048.1"/>
    <property type="molecule type" value="Genomic_DNA"/>
</dbReference>